<dbReference type="PIRSF" id="PIRSF004557">
    <property type="entry name" value="SecY"/>
    <property type="match status" value="1"/>
</dbReference>
<dbReference type="GO" id="GO:0065002">
    <property type="term" value="P:intracellular protein transmembrane transport"/>
    <property type="evidence" value="ECO:0007669"/>
    <property type="project" value="UniProtKB-UniRule"/>
</dbReference>
<feature type="transmembrane region" description="Helical" evidence="10">
    <location>
        <begin position="115"/>
        <end position="139"/>
    </location>
</feature>
<evidence type="ECO:0000256" key="13">
    <source>
        <dbReference type="RuleBase" id="RU004349"/>
    </source>
</evidence>
<evidence type="ECO:0000256" key="6">
    <source>
        <dbReference type="ARBA" id="ARBA00022989"/>
    </source>
</evidence>
<keyword evidence="6 10" id="KW-1133">Transmembrane helix</keyword>
<dbReference type="HAMAP" id="MF_01465">
    <property type="entry name" value="SecY"/>
    <property type="match status" value="1"/>
</dbReference>
<evidence type="ECO:0000256" key="12">
    <source>
        <dbReference type="RuleBase" id="RU003484"/>
    </source>
</evidence>
<evidence type="ECO:0000313" key="14">
    <source>
        <dbReference type="EMBL" id="CDL90340.1"/>
    </source>
</evidence>
<dbReference type="RefSeq" id="WP_017752997.1">
    <property type="nucleotide sequence ID" value="NZ_CBXI010000006.1"/>
</dbReference>
<feature type="transmembrane region" description="Helical" evidence="10">
    <location>
        <begin position="263"/>
        <end position="285"/>
    </location>
</feature>
<dbReference type="AlphaFoldDB" id="W6N395"/>
<dbReference type="InterPro" id="IPR026593">
    <property type="entry name" value="SecY"/>
</dbReference>
<dbReference type="SUPFAM" id="SSF103491">
    <property type="entry name" value="Preprotein translocase SecY subunit"/>
    <property type="match status" value="1"/>
</dbReference>
<dbReference type="GO" id="GO:0006605">
    <property type="term" value="P:protein targeting"/>
    <property type="evidence" value="ECO:0007669"/>
    <property type="project" value="UniProtKB-UniRule"/>
</dbReference>
<evidence type="ECO:0000256" key="7">
    <source>
        <dbReference type="ARBA" id="ARBA00023010"/>
    </source>
</evidence>
<feature type="transmembrane region" description="Helical" evidence="10">
    <location>
        <begin position="18"/>
        <end position="39"/>
    </location>
</feature>
<sequence>MIATLRNAWKAPEIRKRLLFTLFMIVIFRMGNFIPVPGIDTAKLASLTKGGSLINFYDLISGGALSRFSIFAMGVVPFINSSIIMQLLTVAVPRLEQLSKEGEEGRKKIQEYTRYASVPLGIIQGFSIYAIIASAGALVDPSNKLNMFIIILTVTTASTFLMWFGDKITEHGIGNGVSLIIFINIISRFPSTMSGILKLQQTQIVNFVEVIGFLAIIVVLFVAVVVMSLSERRIPIQYAGKTAGGRMYKGQSTHIPINVNGSAVIGIIFAISVMQFPMTIGQFWPNSSFYKFVMTGSFSPFKQSSWEYALLYFLLTIFFTWFYTQVTMKPEEMAENMNKSSGFIPGIRPGEPTAVYIEKVLTKVAILGGGFAGIIAIAPIVGEAFTNFKGIYFGGTGLLIIVNVAIETMRQIESQLVMRHYHGFLK</sequence>
<evidence type="ECO:0000256" key="11">
    <source>
        <dbReference type="RuleBase" id="RU000537"/>
    </source>
</evidence>
<evidence type="ECO:0000256" key="3">
    <source>
        <dbReference type="ARBA" id="ARBA00022448"/>
    </source>
</evidence>
<dbReference type="EMBL" id="CBXI010000006">
    <property type="protein sequence ID" value="CDL90340.1"/>
    <property type="molecule type" value="Genomic_DNA"/>
</dbReference>
<dbReference type="Proteomes" id="UP000019482">
    <property type="component" value="Unassembled WGS sequence"/>
</dbReference>
<evidence type="ECO:0000256" key="2">
    <source>
        <dbReference type="ARBA" id="ARBA00005751"/>
    </source>
</evidence>
<dbReference type="PRINTS" id="PR00303">
    <property type="entry name" value="SECYTRNLCASE"/>
</dbReference>
<dbReference type="GeneID" id="29418283"/>
<dbReference type="PROSITE" id="PS00755">
    <property type="entry name" value="SECY_1"/>
    <property type="match status" value="1"/>
</dbReference>
<feature type="transmembrane region" description="Helical" evidence="10">
    <location>
        <begin position="364"/>
        <end position="385"/>
    </location>
</feature>
<comment type="function">
    <text evidence="10 11">The central subunit of the protein translocation channel SecYEG. Consists of two halves formed by TMs 1-5 and 6-10. These two domains form a lateral gate at the front which open onto the bilayer between TMs 2 and 7, and are clamped together by SecE at the back. The channel is closed by both a pore ring composed of hydrophobic SecY resides and a short helix (helix 2A) on the extracellular side of the membrane which forms a plug. The plug probably moves laterally to allow the channel to open. The ring and the pore may move independently.</text>
</comment>
<evidence type="ECO:0000256" key="1">
    <source>
        <dbReference type="ARBA" id="ARBA00004141"/>
    </source>
</evidence>
<keyword evidence="8 10" id="KW-0472">Membrane</keyword>
<dbReference type="PROSITE" id="PS00756">
    <property type="entry name" value="SECY_2"/>
    <property type="match status" value="1"/>
</dbReference>
<dbReference type="InterPro" id="IPR002208">
    <property type="entry name" value="SecY/SEC61-alpha"/>
</dbReference>
<accession>W6N395</accession>
<evidence type="ECO:0000256" key="8">
    <source>
        <dbReference type="ARBA" id="ARBA00023136"/>
    </source>
</evidence>
<dbReference type="GO" id="GO:0005886">
    <property type="term" value="C:plasma membrane"/>
    <property type="evidence" value="ECO:0007669"/>
    <property type="project" value="UniProtKB-SubCell"/>
</dbReference>
<feature type="transmembrane region" description="Helical" evidence="10">
    <location>
        <begin position="172"/>
        <end position="190"/>
    </location>
</feature>
<feature type="transmembrane region" description="Helical" evidence="10">
    <location>
        <begin position="59"/>
        <end position="79"/>
    </location>
</feature>
<evidence type="ECO:0000256" key="9">
    <source>
        <dbReference type="ARBA" id="ARBA00039733"/>
    </source>
</evidence>
<dbReference type="FunFam" id="1.10.3370.10:FF:000001">
    <property type="entry name" value="Preprotein translocase subunit SecY"/>
    <property type="match status" value="1"/>
</dbReference>
<keyword evidence="4 10" id="KW-0812">Transmembrane</keyword>
<keyword evidence="7 10" id="KW-0811">Translocation</keyword>
<dbReference type="InterPro" id="IPR030659">
    <property type="entry name" value="SecY_CS"/>
</dbReference>
<reference evidence="14 15" key="1">
    <citation type="journal article" date="2015" name="Genome Announc.">
        <title>Draft Genome Sequence of Clostridium tyrobutyricum Strain DIVETGP, Isolated from Cow's Milk for Grana Padano Production.</title>
        <authorList>
            <person name="Soggiu A."/>
            <person name="Piras C."/>
            <person name="Gaiarsa S."/>
            <person name="Sassera D."/>
            <person name="Roncada P."/>
            <person name="Bendixen E."/>
            <person name="Brasca M."/>
            <person name="Bonizzi L."/>
        </authorList>
    </citation>
    <scope>NUCLEOTIDE SEQUENCE [LARGE SCALE GENOMIC DNA]</scope>
    <source>
        <strain evidence="14 15">DIVETGP</strain>
    </source>
</reference>
<protein>
    <recommendedName>
        <fullName evidence="9 10">Protein translocase subunit SecY</fullName>
    </recommendedName>
</protein>
<evidence type="ECO:0000313" key="15">
    <source>
        <dbReference type="Proteomes" id="UP000019482"/>
    </source>
</evidence>
<feature type="transmembrane region" description="Helical" evidence="10">
    <location>
        <begin position="305"/>
        <end position="323"/>
    </location>
</feature>
<keyword evidence="5 10" id="KW-0653">Protein transport</keyword>
<gene>
    <name evidence="10" type="primary">secY</name>
    <name evidence="14" type="ORF">CTDIVETGP_0410</name>
</gene>
<organism evidence="14 15">
    <name type="scientific">Clostridium tyrobutyricum DIVETGP</name>
    <dbReference type="NCBI Taxonomy" id="1408889"/>
    <lineage>
        <taxon>Bacteria</taxon>
        <taxon>Bacillati</taxon>
        <taxon>Bacillota</taxon>
        <taxon>Clostridia</taxon>
        <taxon>Eubacteriales</taxon>
        <taxon>Clostridiaceae</taxon>
        <taxon>Clostridium</taxon>
    </lineage>
</organism>
<comment type="subcellular location">
    <subcellularLocation>
        <location evidence="10">Cell membrane</location>
        <topology evidence="10">Multi-pass membrane protein</topology>
    </subcellularLocation>
    <subcellularLocation>
        <location evidence="1 12">Membrane</location>
        <topology evidence="1 12">Multi-pass membrane protein</topology>
    </subcellularLocation>
</comment>
<proteinExistence type="inferred from homology"/>
<evidence type="ECO:0000256" key="4">
    <source>
        <dbReference type="ARBA" id="ARBA00022692"/>
    </source>
</evidence>
<dbReference type="PANTHER" id="PTHR10906">
    <property type="entry name" value="SECY/SEC61-ALPHA FAMILY MEMBER"/>
    <property type="match status" value="1"/>
</dbReference>
<evidence type="ECO:0000256" key="10">
    <source>
        <dbReference type="HAMAP-Rule" id="MF_01465"/>
    </source>
</evidence>
<dbReference type="NCBIfam" id="TIGR00967">
    <property type="entry name" value="3a0501s007"/>
    <property type="match status" value="1"/>
</dbReference>
<dbReference type="Pfam" id="PF00344">
    <property type="entry name" value="SecY"/>
    <property type="match status" value="1"/>
</dbReference>
<dbReference type="Gene3D" id="1.10.3370.10">
    <property type="entry name" value="SecY subunit domain"/>
    <property type="match status" value="1"/>
</dbReference>
<dbReference type="InterPro" id="IPR023201">
    <property type="entry name" value="SecY_dom_sf"/>
</dbReference>
<keyword evidence="3 10" id="KW-0813">Transport</keyword>
<dbReference type="GO" id="GO:0043952">
    <property type="term" value="P:protein transport by the Sec complex"/>
    <property type="evidence" value="ECO:0007669"/>
    <property type="project" value="UniProtKB-UniRule"/>
</dbReference>
<feature type="transmembrane region" description="Helical" evidence="10">
    <location>
        <begin position="210"/>
        <end position="229"/>
    </location>
</feature>
<dbReference type="OrthoDB" id="9809248at2"/>
<comment type="subunit">
    <text evidence="10">Component of the Sec protein translocase complex. Heterotrimer consisting of SecY, SecE and SecG subunits. The heterotrimers can form oligomers, although 1 heterotrimer is thought to be able to translocate proteins. Interacts with the ribosome. Interacts with SecDF, and other proteins may be involved. Interacts with SecA.</text>
</comment>
<name>W6N395_CLOTY</name>
<comment type="caution">
    <text evidence="14">The sequence shown here is derived from an EMBL/GenBank/DDBJ whole genome shotgun (WGS) entry which is preliminary data.</text>
</comment>
<keyword evidence="15" id="KW-1185">Reference proteome</keyword>
<evidence type="ECO:0000256" key="5">
    <source>
        <dbReference type="ARBA" id="ARBA00022927"/>
    </source>
</evidence>
<comment type="similarity">
    <text evidence="2 10 13">Belongs to the SecY/SEC61-alpha family.</text>
</comment>
<feature type="transmembrane region" description="Helical" evidence="10">
    <location>
        <begin position="145"/>
        <end position="165"/>
    </location>
</feature>
<feature type="transmembrane region" description="Helical" evidence="10">
    <location>
        <begin position="391"/>
        <end position="409"/>
    </location>
</feature>
<keyword evidence="10" id="KW-1003">Cell membrane</keyword>